<gene>
    <name evidence="4" type="ORF">ACFSJG_09695</name>
</gene>
<comment type="caution">
    <text evidence="4">The sequence shown here is derived from an EMBL/GenBank/DDBJ whole genome shotgun (WGS) entry which is preliminary data.</text>
</comment>
<evidence type="ECO:0000256" key="3">
    <source>
        <dbReference type="RuleBase" id="RU000461"/>
    </source>
</evidence>
<comment type="similarity">
    <text evidence="2 3">Belongs to the cytochrome P450 family.</text>
</comment>
<keyword evidence="3" id="KW-0479">Metal-binding</keyword>
<organism evidence="4 5">
    <name type="scientific">Rhodococcus gannanensis</name>
    <dbReference type="NCBI Taxonomy" id="1960308"/>
    <lineage>
        <taxon>Bacteria</taxon>
        <taxon>Bacillati</taxon>
        <taxon>Actinomycetota</taxon>
        <taxon>Actinomycetes</taxon>
        <taxon>Mycobacteriales</taxon>
        <taxon>Nocardiaceae</taxon>
        <taxon>Rhodococcus</taxon>
    </lineage>
</organism>
<dbReference type="PRINTS" id="PR00463">
    <property type="entry name" value="EP450I"/>
</dbReference>
<dbReference type="InterPro" id="IPR050121">
    <property type="entry name" value="Cytochrome_P450_monoxygenase"/>
</dbReference>
<proteinExistence type="inferred from homology"/>
<evidence type="ECO:0000256" key="1">
    <source>
        <dbReference type="ARBA" id="ARBA00001971"/>
    </source>
</evidence>
<evidence type="ECO:0000256" key="2">
    <source>
        <dbReference type="ARBA" id="ARBA00010617"/>
    </source>
</evidence>
<dbReference type="InterPro" id="IPR036396">
    <property type="entry name" value="Cyt_P450_sf"/>
</dbReference>
<accession>A0ABW4P609</accession>
<dbReference type="Pfam" id="PF00067">
    <property type="entry name" value="p450"/>
    <property type="match status" value="1"/>
</dbReference>
<dbReference type="Gene3D" id="1.10.630.10">
    <property type="entry name" value="Cytochrome P450"/>
    <property type="match status" value="1"/>
</dbReference>
<dbReference type="PROSITE" id="PS00086">
    <property type="entry name" value="CYTOCHROME_P450"/>
    <property type="match status" value="1"/>
</dbReference>
<name>A0ABW4P609_9NOCA</name>
<dbReference type="RefSeq" id="WP_378484986.1">
    <property type="nucleotide sequence ID" value="NZ_JBHUFB010000009.1"/>
</dbReference>
<evidence type="ECO:0000313" key="4">
    <source>
        <dbReference type="EMBL" id="MFD1812485.1"/>
    </source>
</evidence>
<keyword evidence="3" id="KW-0560">Oxidoreductase</keyword>
<protein>
    <submittedName>
        <fullName evidence="4">Cytochrome P450</fullName>
    </submittedName>
</protein>
<reference evidence="5" key="1">
    <citation type="journal article" date="2019" name="Int. J. Syst. Evol. Microbiol.">
        <title>The Global Catalogue of Microorganisms (GCM) 10K type strain sequencing project: providing services to taxonomists for standard genome sequencing and annotation.</title>
        <authorList>
            <consortium name="The Broad Institute Genomics Platform"/>
            <consortium name="The Broad Institute Genome Sequencing Center for Infectious Disease"/>
            <person name="Wu L."/>
            <person name="Ma J."/>
        </authorList>
    </citation>
    <scope>NUCLEOTIDE SEQUENCE [LARGE SCALE GENOMIC DNA]</scope>
    <source>
        <strain evidence="5">DT72</strain>
    </source>
</reference>
<keyword evidence="3" id="KW-0503">Monooxygenase</keyword>
<dbReference type="PANTHER" id="PTHR24305">
    <property type="entry name" value="CYTOCHROME P450"/>
    <property type="match status" value="1"/>
</dbReference>
<evidence type="ECO:0000313" key="5">
    <source>
        <dbReference type="Proteomes" id="UP001597286"/>
    </source>
</evidence>
<keyword evidence="3" id="KW-0349">Heme</keyword>
<dbReference type="Proteomes" id="UP001597286">
    <property type="component" value="Unassembled WGS sequence"/>
</dbReference>
<dbReference type="PRINTS" id="PR00385">
    <property type="entry name" value="P450"/>
</dbReference>
<sequence length="486" mass="53448">MSAEKCPHAAVSSPDTGATTGVAILSGRGEPVPTPRFRLPLLGDLLSVDPAKPVQKEMRMAADLGPIFERKIVSTRLVVVSGVDLVAEVNDEAAWAKSLGAPIRKLRSVAADGLFTAYNSEPNWAKAQRILNPGFSQAALRNYHGSMLRMLEQMTGSWDAAAEEGARVDVAADTTRLALDVIGSAGFGHDFGSFARAAGDDPFVDAMSRVLAHVNRTSNDMPLLRTVLGRKADAQHRADIALMHRVVDDVIAQRRQDPDVEHRDLLDLMLHSTDPETGELLDPVNVRNQVVTFLIAGNETTAGTLAFALYFLARHPEVAAAARAEIDGVVPGDGPIAFEQVGKLRYLRRVVDETLRLWPAAPGYFRKVRHDTTLGGRYRMPKGSWVFVLLPQLHRDPVWGPDPDRFDPDRFLPEAVRARPAHAYRPFGTGPRSCIGRQFALHEAVLALAVLLRRYELEPDPGYELDVREAITLKPQGFELRLRRRG</sequence>
<comment type="cofactor">
    <cofactor evidence="1">
        <name>heme</name>
        <dbReference type="ChEBI" id="CHEBI:30413"/>
    </cofactor>
</comment>
<keyword evidence="3" id="KW-0408">Iron</keyword>
<keyword evidence="5" id="KW-1185">Reference proteome</keyword>
<dbReference type="PANTHER" id="PTHR24305:SF166">
    <property type="entry name" value="CYTOCHROME P450 12A4, MITOCHONDRIAL-RELATED"/>
    <property type="match status" value="1"/>
</dbReference>
<dbReference type="InterPro" id="IPR001128">
    <property type="entry name" value="Cyt_P450"/>
</dbReference>
<dbReference type="InterPro" id="IPR017972">
    <property type="entry name" value="Cyt_P450_CS"/>
</dbReference>
<dbReference type="InterPro" id="IPR002401">
    <property type="entry name" value="Cyt_P450_E_grp-I"/>
</dbReference>
<dbReference type="CDD" id="cd11068">
    <property type="entry name" value="CYP120A1"/>
    <property type="match status" value="1"/>
</dbReference>
<dbReference type="SUPFAM" id="SSF48264">
    <property type="entry name" value="Cytochrome P450"/>
    <property type="match status" value="1"/>
</dbReference>
<dbReference type="EMBL" id="JBHUFB010000009">
    <property type="protein sequence ID" value="MFD1812485.1"/>
    <property type="molecule type" value="Genomic_DNA"/>
</dbReference>